<accession>A0ABN7UYQ7</accession>
<dbReference type="EMBL" id="CAJVQB010007222">
    <property type="protein sequence ID" value="CAG8699412.1"/>
    <property type="molecule type" value="Genomic_DNA"/>
</dbReference>
<comment type="caution">
    <text evidence="1">The sequence shown here is derived from an EMBL/GenBank/DDBJ whole genome shotgun (WGS) entry which is preliminary data.</text>
</comment>
<feature type="non-terminal residue" evidence="1">
    <location>
        <position position="129"/>
    </location>
</feature>
<proteinExistence type="predicted"/>
<reference evidence="1 2" key="1">
    <citation type="submission" date="2021-06" db="EMBL/GenBank/DDBJ databases">
        <authorList>
            <person name="Kallberg Y."/>
            <person name="Tangrot J."/>
            <person name="Rosling A."/>
        </authorList>
    </citation>
    <scope>NUCLEOTIDE SEQUENCE [LARGE SCALE GENOMIC DNA]</scope>
    <source>
        <strain evidence="1 2">120-4 pot B 10/14</strain>
    </source>
</reference>
<evidence type="ECO:0000313" key="1">
    <source>
        <dbReference type="EMBL" id="CAG8699412.1"/>
    </source>
</evidence>
<name>A0ABN7UYQ7_GIGMA</name>
<keyword evidence="2" id="KW-1185">Reference proteome</keyword>
<organism evidence="1 2">
    <name type="scientific">Gigaspora margarita</name>
    <dbReference type="NCBI Taxonomy" id="4874"/>
    <lineage>
        <taxon>Eukaryota</taxon>
        <taxon>Fungi</taxon>
        <taxon>Fungi incertae sedis</taxon>
        <taxon>Mucoromycota</taxon>
        <taxon>Glomeromycotina</taxon>
        <taxon>Glomeromycetes</taxon>
        <taxon>Diversisporales</taxon>
        <taxon>Gigasporaceae</taxon>
        <taxon>Gigaspora</taxon>
    </lineage>
</organism>
<sequence length="129" mass="14350">MAIMALDTFKFEWSIPTIKNNAGPNIALRRFASILIWFSQKNNYEWITFHDLKPFQLIPTTTISSVTSSASPSNNITIYDQSNNVIAIIGIAFGAIADNVINCCVSYLEDLVITLFFAPQDGELNNKVS</sequence>
<gene>
    <name evidence="1" type="ORF">GMARGA_LOCUS12025</name>
</gene>
<protein>
    <submittedName>
        <fullName evidence="1">6057_t:CDS:1</fullName>
    </submittedName>
</protein>
<dbReference type="Proteomes" id="UP000789901">
    <property type="component" value="Unassembled WGS sequence"/>
</dbReference>
<evidence type="ECO:0000313" key="2">
    <source>
        <dbReference type="Proteomes" id="UP000789901"/>
    </source>
</evidence>